<feature type="domain" description="DHHA2" evidence="5">
    <location>
        <begin position="270"/>
        <end position="451"/>
    </location>
</feature>
<dbReference type="STRING" id="741276.A0A2S5BCU5"/>
<evidence type="ECO:0000256" key="2">
    <source>
        <dbReference type="ARBA" id="ARBA00022723"/>
    </source>
</evidence>
<dbReference type="Gene3D" id="3.90.1640.10">
    <property type="entry name" value="inorganic pyrophosphatase (n-terminal core)"/>
    <property type="match status" value="1"/>
</dbReference>
<organism evidence="6 7">
    <name type="scientific">Rhodotorula taiwanensis</name>
    <dbReference type="NCBI Taxonomy" id="741276"/>
    <lineage>
        <taxon>Eukaryota</taxon>
        <taxon>Fungi</taxon>
        <taxon>Dikarya</taxon>
        <taxon>Basidiomycota</taxon>
        <taxon>Pucciniomycotina</taxon>
        <taxon>Microbotryomycetes</taxon>
        <taxon>Sporidiobolales</taxon>
        <taxon>Sporidiobolaceae</taxon>
        <taxon>Rhodotorula</taxon>
    </lineage>
</organism>
<dbReference type="Pfam" id="PF02833">
    <property type="entry name" value="DHHA2"/>
    <property type="match status" value="1"/>
</dbReference>
<evidence type="ECO:0000256" key="1">
    <source>
        <dbReference type="ARBA" id="ARBA00001936"/>
    </source>
</evidence>
<dbReference type="GO" id="GO:0046872">
    <property type="term" value="F:metal ion binding"/>
    <property type="evidence" value="ECO:0007669"/>
    <property type="project" value="UniProtKB-KW"/>
</dbReference>
<dbReference type="Pfam" id="PF01368">
    <property type="entry name" value="DHH"/>
    <property type="match status" value="1"/>
</dbReference>
<evidence type="ECO:0000256" key="3">
    <source>
        <dbReference type="ARBA" id="ARBA00022801"/>
    </source>
</evidence>
<dbReference type="InterPro" id="IPR038763">
    <property type="entry name" value="DHH_sf"/>
</dbReference>
<dbReference type="GO" id="GO:0004309">
    <property type="term" value="F:exopolyphosphatase activity"/>
    <property type="evidence" value="ECO:0007669"/>
    <property type="project" value="TreeGrafter"/>
</dbReference>
<keyword evidence="2" id="KW-0479">Metal-binding</keyword>
<dbReference type="EMBL" id="PJQD01000023">
    <property type="protein sequence ID" value="POY74599.1"/>
    <property type="molecule type" value="Genomic_DNA"/>
</dbReference>
<keyword evidence="7" id="KW-1185">Reference proteome</keyword>
<dbReference type="Gene3D" id="3.10.310.20">
    <property type="entry name" value="DHHA2 domain"/>
    <property type="match status" value="1"/>
</dbReference>
<name>A0A2S5BCU5_9BASI</name>
<dbReference type="PANTHER" id="PTHR12112">
    <property type="entry name" value="BNIP - RELATED"/>
    <property type="match status" value="1"/>
</dbReference>
<dbReference type="InterPro" id="IPR004097">
    <property type="entry name" value="DHHA2"/>
</dbReference>
<dbReference type="AlphaFoldDB" id="A0A2S5BCU5"/>
<sequence length="458" mass="49927">MATQAARSYAQQLRLTKDSFLSQVENGAELSGWVVSVGNEAGDLDSLASALAYAHFADGQGPESDSKRRHVPLFLSSRNDLRLRPENLLALEMAQVPVEALLTIDDLPRDRLANLGTQFALVDHNVLLDMFRSRPQDPADAEDDARVVAILDHHVDERKHLAANPRTVELIGSCASLVTEHFYPSSAERSGAAQPERIPTPLADLLLSAIVIDTRLKPSADGGKAAEVDLAAVQTLLPASSFASALAVNASSTSESSSSSSALDNLRAFNSRLSDAKEDVAHLSGHDLLRRDYKEYHEASVRYGLSTVPLSLSTWLSNFDQPEEQAVETLVQEVRDWMDERDLALAGVLTSYTHIKKSGAAGSRRREILVVARGAQADGSLAKLEQVFAGLEKDKVLELEEWKAKKTYGIDEGSNTGQQGAHDGWERWKVWQQGNARATRKQVAPALKDLVHGAFSHE</sequence>
<gene>
    <name evidence="6" type="ORF">BMF94_2360</name>
</gene>
<dbReference type="InterPro" id="IPR001667">
    <property type="entry name" value="DDH_dom"/>
</dbReference>
<dbReference type="Proteomes" id="UP000237144">
    <property type="component" value="Unassembled WGS sequence"/>
</dbReference>
<evidence type="ECO:0000259" key="5">
    <source>
        <dbReference type="SMART" id="SM01131"/>
    </source>
</evidence>
<evidence type="ECO:0000313" key="6">
    <source>
        <dbReference type="EMBL" id="POY74599.1"/>
    </source>
</evidence>
<proteinExistence type="predicted"/>
<keyword evidence="3" id="KW-0378">Hydrolase</keyword>
<dbReference type="InterPro" id="IPR038222">
    <property type="entry name" value="DHHA2_dom_sf"/>
</dbReference>
<dbReference type="PANTHER" id="PTHR12112:SF39">
    <property type="entry name" value="EG:152A3.5 PROTEIN (FBGN0003116_PN PROTEIN)"/>
    <property type="match status" value="1"/>
</dbReference>
<comment type="caution">
    <text evidence="6">The sequence shown here is derived from an EMBL/GenBank/DDBJ whole genome shotgun (WGS) entry which is preliminary data.</text>
</comment>
<protein>
    <recommendedName>
        <fullName evidence="5">DHHA2 domain-containing protein</fullName>
    </recommendedName>
</protein>
<evidence type="ECO:0000313" key="7">
    <source>
        <dbReference type="Proteomes" id="UP000237144"/>
    </source>
</evidence>
<keyword evidence="4" id="KW-0464">Manganese</keyword>
<accession>A0A2S5BCU5</accession>
<dbReference type="OrthoDB" id="374045at2759"/>
<comment type="cofactor">
    <cofactor evidence="1">
        <name>Mn(2+)</name>
        <dbReference type="ChEBI" id="CHEBI:29035"/>
    </cofactor>
</comment>
<evidence type="ECO:0000256" key="4">
    <source>
        <dbReference type="ARBA" id="ARBA00023211"/>
    </source>
</evidence>
<reference evidence="6 7" key="1">
    <citation type="journal article" date="2018" name="Front. Microbiol.">
        <title>Prospects for Fungal Bioremediation of Acidic Radioactive Waste Sites: Characterization and Genome Sequence of Rhodotorula taiwanensis MD1149.</title>
        <authorList>
            <person name="Tkavc R."/>
            <person name="Matrosova V.Y."/>
            <person name="Grichenko O.E."/>
            <person name="Gostincar C."/>
            <person name="Volpe R.P."/>
            <person name="Klimenkova P."/>
            <person name="Gaidamakova E.K."/>
            <person name="Zhou C.E."/>
            <person name="Stewart B.J."/>
            <person name="Lyman M.G."/>
            <person name="Malfatti S.A."/>
            <person name="Rubinfeld B."/>
            <person name="Courtot M."/>
            <person name="Singh J."/>
            <person name="Dalgard C.L."/>
            <person name="Hamilton T."/>
            <person name="Frey K.G."/>
            <person name="Gunde-Cimerman N."/>
            <person name="Dugan L."/>
            <person name="Daly M.J."/>
        </authorList>
    </citation>
    <scope>NUCLEOTIDE SEQUENCE [LARGE SCALE GENOMIC DNA]</scope>
    <source>
        <strain evidence="6 7">MD1149</strain>
    </source>
</reference>
<dbReference type="SMART" id="SM01131">
    <property type="entry name" value="DHHA2"/>
    <property type="match status" value="1"/>
</dbReference>
<dbReference type="GO" id="GO:0005737">
    <property type="term" value="C:cytoplasm"/>
    <property type="evidence" value="ECO:0007669"/>
    <property type="project" value="InterPro"/>
</dbReference>
<dbReference type="SUPFAM" id="SSF64182">
    <property type="entry name" value="DHH phosphoesterases"/>
    <property type="match status" value="1"/>
</dbReference>